<evidence type="ECO:0000256" key="16">
    <source>
        <dbReference type="ARBA" id="ARBA00023170"/>
    </source>
</evidence>
<dbReference type="SUPFAM" id="SSF52058">
    <property type="entry name" value="L domain-like"/>
    <property type="match status" value="1"/>
</dbReference>
<comment type="catalytic activity">
    <reaction evidence="19">
        <text>L-seryl-[protein] + ATP = O-phospho-L-seryl-[protein] + ADP + H(+)</text>
        <dbReference type="Rhea" id="RHEA:17989"/>
        <dbReference type="Rhea" id="RHEA-COMP:9863"/>
        <dbReference type="Rhea" id="RHEA-COMP:11604"/>
        <dbReference type="ChEBI" id="CHEBI:15378"/>
        <dbReference type="ChEBI" id="CHEBI:29999"/>
        <dbReference type="ChEBI" id="CHEBI:30616"/>
        <dbReference type="ChEBI" id="CHEBI:83421"/>
        <dbReference type="ChEBI" id="CHEBI:456216"/>
        <dbReference type="EC" id="2.7.11.1"/>
    </reaction>
</comment>
<dbReference type="InterPro" id="IPR017441">
    <property type="entry name" value="Protein_kinase_ATP_BS"/>
</dbReference>
<keyword evidence="9" id="KW-0677">Repeat</keyword>
<dbReference type="STRING" id="337451.A0A3S3Q743"/>
<comment type="similarity">
    <text evidence="2">Belongs to the protein kinase superfamily. Ser/Thr protein kinase family.</text>
</comment>
<evidence type="ECO:0000313" key="25">
    <source>
        <dbReference type="EMBL" id="RWR79924.1"/>
    </source>
</evidence>
<dbReference type="CDD" id="cd14066">
    <property type="entry name" value="STKc_IRAK"/>
    <property type="match status" value="1"/>
</dbReference>
<evidence type="ECO:0000256" key="9">
    <source>
        <dbReference type="ARBA" id="ARBA00022737"/>
    </source>
</evidence>
<evidence type="ECO:0000256" key="13">
    <source>
        <dbReference type="ARBA" id="ARBA00022989"/>
    </source>
</evidence>
<evidence type="ECO:0000256" key="1">
    <source>
        <dbReference type="ARBA" id="ARBA00004167"/>
    </source>
</evidence>
<dbReference type="InterPro" id="IPR001611">
    <property type="entry name" value="Leu-rich_rpt"/>
</dbReference>
<dbReference type="EMBL" id="QPKB01000003">
    <property type="protein sequence ID" value="RWR79924.1"/>
    <property type="molecule type" value="Genomic_DNA"/>
</dbReference>
<evidence type="ECO:0000256" key="10">
    <source>
        <dbReference type="ARBA" id="ARBA00022741"/>
    </source>
</evidence>
<dbReference type="GO" id="GO:0005524">
    <property type="term" value="F:ATP binding"/>
    <property type="evidence" value="ECO:0007669"/>
    <property type="project" value="UniProtKB-UniRule"/>
</dbReference>
<keyword evidence="15" id="KW-1015">Disulfide bond</keyword>
<evidence type="ECO:0000256" key="8">
    <source>
        <dbReference type="ARBA" id="ARBA00022729"/>
    </source>
</evidence>
<dbReference type="OrthoDB" id="978612at2759"/>
<dbReference type="FunFam" id="3.80.10.10:FF:000190">
    <property type="entry name" value="Receptor-like kinase TMK4"/>
    <property type="match status" value="1"/>
</dbReference>
<reference evidence="25 26" key="1">
    <citation type="journal article" date="2019" name="Nat. Plants">
        <title>Stout camphor tree genome fills gaps in understanding of flowering plant genome evolution.</title>
        <authorList>
            <person name="Chaw S.M."/>
            <person name="Liu Y.C."/>
            <person name="Wu Y.W."/>
            <person name="Wang H.Y."/>
            <person name="Lin C.I."/>
            <person name="Wu C.S."/>
            <person name="Ke H.M."/>
            <person name="Chang L.Y."/>
            <person name="Hsu C.Y."/>
            <person name="Yang H.T."/>
            <person name="Sudianto E."/>
            <person name="Hsu M.H."/>
            <person name="Wu K.P."/>
            <person name="Wang L.N."/>
            <person name="Leebens-Mack J.H."/>
            <person name="Tsai I.J."/>
        </authorList>
    </citation>
    <scope>NUCLEOTIDE SEQUENCE [LARGE SCALE GENOMIC DNA]</scope>
    <source>
        <strain evidence="26">cv. Chaw 1501</strain>
        <tissue evidence="25">Young leaves</tissue>
    </source>
</reference>
<keyword evidence="5" id="KW-0433">Leucine-rich repeat</keyword>
<keyword evidence="17" id="KW-0325">Glycoprotein</keyword>
<evidence type="ECO:0000256" key="7">
    <source>
        <dbReference type="ARBA" id="ARBA00022692"/>
    </source>
</evidence>
<accession>A0A3S3Q743</accession>
<dbReference type="InterPro" id="IPR011009">
    <property type="entry name" value="Kinase-like_dom_sf"/>
</dbReference>
<keyword evidence="4" id="KW-0723">Serine/threonine-protein kinase</keyword>
<dbReference type="Pfam" id="PF00069">
    <property type="entry name" value="Pkinase"/>
    <property type="match status" value="1"/>
</dbReference>
<dbReference type="AlphaFoldDB" id="A0A3S3Q743"/>
<keyword evidence="14 22" id="KW-0472">Membrane</keyword>
<evidence type="ECO:0000256" key="4">
    <source>
        <dbReference type="ARBA" id="ARBA00022527"/>
    </source>
</evidence>
<gene>
    <name evidence="25" type="ORF">CKAN_00852700</name>
</gene>
<feature type="chain" id="PRO_5018540751" description="non-specific serine/threonine protein kinase" evidence="23">
    <location>
        <begin position="29"/>
        <end position="927"/>
    </location>
</feature>
<dbReference type="FunFam" id="3.30.200.20:FF:000226">
    <property type="entry name" value="receptor protein kinase TMK1"/>
    <property type="match status" value="1"/>
</dbReference>
<evidence type="ECO:0000259" key="24">
    <source>
        <dbReference type="PROSITE" id="PS50011"/>
    </source>
</evidence>
<dbReference type="FunFam" id="3.80.10.10:FF:000129">
    <property type="entry name" value="Leucine-rich repeat receptor-like kinase"/>
    <property type="match status" value="1"/>
</dbReference>
<dbReference type="Gene3D" id="3.80.10.10">
    <property type="entry name" value="Ribonuclease Inhibitor"/>
    <property type="match status" value="2"/>
</dbReference>
<keyword evidence="11 25" id="KW-0418">Kinase</keyword>
<evidence type="ECO:0000256" key="12">
    <source>
        <dbReference type="ARBA" id="ARBA00022840"/>
    </source>
</evidence>
<dbReference type="SUPFAM" id="SSF56112">
    <property type="entry name" value="Protein kinase-like (PK-like)"/>
    <property type="match status" value="1"/>
</dbReference>
<sequence length="927" mass="100031">MRESKRLLRLPLFIFIIFFSLSITSTSADDASVMQKLAKVLNPTPKGWSTNSDPCSPSWPGVGCKSGRVISINLQSLSLSGSLPSDLNTLSELQSLALQRNQLSGDLPTLSSLSNLQTVYLDNNNFTTIPQAFFSGLTSLTTFSINQNRQLASWFIPDDLSNSASLAQFEASNAGVTGTIPSFFGRFSSLRDLRLSYNNLSGGIPSSFSGSLIQNLWLNNQQLSGPIDVLGSMTQLSQVWLQANAFSGPIPDLSNCTSLFDLQLRDNQLTGVIPNSIYDLPKLVNVSFGNNMLQGPYPGFKPGVNVSDSANSKNNFCNSNPGPCDSRVTVLLEVEGAFGYPAKLASLWTGNDPCSGWSFVSCQNSNVERLNIANQQLGGIISPAIANLTSLKVLILSGNNLTGSIPESLTSLSQLQTIDVSNNNLTGKIPVFPQSVNVITTGNPFLGSNSTSGGGNSGSGSSGSGSSSGGGSSGISKSTRNIIIIAAVVCVFALVIAYVFVRRLRKSKQIPLNRVETMKLTAVGPSSNGGTTSGQTSIGNSGHSDVQVFESGSLIISIQDLRQGTDNFNNANIVGRGGFGVVYKGKLPDGRLIAVKRMESSAVSSKGMNEFQAEIAVLTKVRHRHLVALLGYCINGNENLLVYEYMPQGTLGQHLFDWRENNYEALTWKQRLTIALDVGRGIEYLHSLAQKSFIHRDLKPSNILLGDDMRAKVSDFGLVKLAPEGKSCVETRLAGTFGYLAPEYAATGRVTTKSDVYSFGVILMEMVTGRKVLDESQPDERTHLVPWFRRVLINKDNIRKVVDPSLDPDEETFESILKVAELAGYCTSRESHQRPDMGHVVNILSPLVELWKPSSSREDEGSNNSPHRSLSQVLRQWQANEGTFGEGTSILGGDPYHHRTISLDATQTSIPSKPSGFADSFDSMDGR</sequence>
<keyword evidence="7 22" id="KW-0812">Transmembrane</keyword>
<dbReference type="GO" id="GO:0004674">
    <property type="term" value="F:protein serine/threonine kinase activity"/>
    <property type="evidence" value="ECO:0007669"/>
    <property type="project" value="UniProtKB-KW"/>
</dbReference>
<dbReference type="InterPro" id="IPR000719">
    <property type="entry name" value="Prot_kinase_dom"/>
</dbReference>
<dbReference type="SMART" id="SM00369">
    <property type="entry name" value="LRR_TYP"/>
    <property type="match status" value="4"/>
</dbReference>
<feature type="signal peptide" evidence="23">
    <location>
        <begin position="1"/>
        <end position="28"/>
    </location>
</feature>
<name>A0A3S3Q743_9MAGN</name>
<evidence type="ECO:0000256" key="21">
    <source>
        <dbReference type="SAM" id="MobiDB-lite"/>
    </source>
</evidence>
<dbReference type="EC" id="2.7.11.1" evidence="3"/>
<feature type="compositionally biased region" description="Gly residues" evidence="21">
    <location>
        <begin position="452"/>
        <end position="473"/>
    </location>
</feature>
<dbReference type="SMART" id="SM00220">
    <property type="entry name" value="S_TKc"/>
    <property type="match status" value="1"/>
</dbReference>
<evidence type="ECO:0000256" key="2">
    <source>
        <dbReference type="ARBA" id="ARBA00008684"/>
    </source>
</evidence>
<dbReference type="PROSITE" id="PS51450">
    <property type="entry name" value="LRR"/>
    <property type="match status" value="1"/>
</dbReference>
<dbReference type="PROSITE" id="PS50011">
    <property type="entry name" value="PROTEIN_KINASE_DOM"/>
    <property type="match status" value="1"/>
</dbReference>
<dbReference type="PROSITE" id="PS00108">
    <property type="entry name" value="PROTEIN_KINASE_ST"/>
    <property type="match status" value="1"/>
</dbReference>
<organism evidence="25 26">
    <name type="scientific">Cinnamomum micranthum f. kanehirae</name>
    <dbReference type="NCBI Taxonomy" id="337451"/>
    <lineage>
        <taxon>Eukaryota</taxon>
        <taxon>Viridiplantae</taxon>
        <taxon>Streptophyta</taxon>
        <taxon>Embryophyta</taxon>
        <taxon>Tracheophyta</taxon>
        <taxon>Spermatophyta</taxon>
        <taxon>Magnoliopsida</taxon>
        <taxon>Magnoliidae</taxon>
        <taxon>Laurales</taxon>
        <taxon>Lauraceae</taxon>
        <taxon>Cinnamomum</taxon>
    </lineage>
</organism>
<dbReference type="PROSITE" id="PS00107">
    <property type="entry name" value="PROTEIN_KINASE_ATP"/>
    <property type="match status" value="1"/>
</dbReference>
<evidence type="ECO:0000256" key="14">
    <source>
        <dbReference type="ARBA" id="ARBA00023136"/>
    </source>
</evidence>
<dbReference type="Proteomes" id="UP000283530">
    <property type="component" value="Unassembled WGS sequence"/>
</dbReference>
<dbReference type="InterPro" id="IPR052422">
    <property type="entry name" value="Auxin_Ser/Thr_Kinase"/>
</dbReference>
<comment type="subcellular location">
    <subcellularLocation>
        <location evidence="1">Membrane</location>
        <topology evidence="1">Single-pass membrane protein</topology>
    </subcellularLocation>
</comment>
<feature type="transmembrane region" description="Helical" evidence="22">
    <location>
        <begin position="482"/>
        <end position="501"/>
    </location>
</feature>
<dbReference type="PANTHER" id="PTHR47986">
    <property type="entry name" value="OSJNBA0070M12.3 PROTEIN"/>
    <property type="match status" value="1"/>
</dbReference>
<evidence type="ECO:0000256" key="17">
    <source>
        <dbReference type="ARBA" id="ARBA00023180"/>
    </source>
</evidence>
<feature type="region of interest" description="Disordered" evidence="21">
    <location>
        <begin position="904"/>
        <end position="927"/>
    </location>
</feature>
<evidence type="ECO:0000256" key="19">
    <source>
        <dbReference type="ARBA" id="ARBA00048679"/>
    </source>
</evidence>
<dbReference type="FunFam" id="1.10.510.10:FF:000198">
    <property type="entry name" value="receptor protein kinase TMK1"/>
    <property type="match status" value="1"/>
</dbReference>
<keyword evidence="12 20" id="KW-0067">ATP-binding</keyword>
<keyword evidence="10 20" id="KW-0547">Nucleotide-binding</keyword>
<dbReference type="Gene3D" id="3.30.200.20">
    <property type="entry name" value="Phosphorylase Kinase, domain 1"/>
    <property type="match status" value="1"/>
</dbReference>
<evidence type="ECO:0000256" key="18">
    <source>
        <dbReference type="ARBA" id="ARBA00047899"/>
    </source>
</evidence>
<evidence type="ECO:0000256" key="3">
    <source>
        <dbReference type="ARBA" id="ARBA00012513"/>
    </source>
</evidence>
<evidence type="ECO:0000256" key="15">
    <source>
        <dbReference type="ARBA" id="ARBA00023157"/>
    </source>
</evidence>
<protein>
    <recommendedName>
        <fullName evidence="3">non-specific serine/threonine protein kinase</fullName>
        <ecNumber evidence="3">2.7.11.1</ecNumber>
    </recommendedName>
</protein>
<evidence type="ECO:0000256" key="6">
    <source>
        <dbReference type="ARBA" id="ARBA00022679"/>
    </source>
</evidence>
<evidence type="ECO:0000256" key="22">
    <source>
        <dbReference type="SAM" id="Phobius"/>
    </source>
</evidence>
<keyword evidence="6" id="KW-0808">Transferase</keyword>
<keyword evidence="8 23" id="KW-0732">Signal</keyword>
<dbReference type="Pfam" id="PF13855">
    <property type="entry name" value="LRR_8"/>
    <property type="match status" value="2"/>
</dbReference>
<dbReference type="InterPro" id="IPR032675">
    <property type="entry name" value="LRR_dom_sf"/>
</dbReference>
<evidence type="ECO:0000256" key="11">
    <source>
        <dbReference type="ARBA" id="ARBA00022777"/>
    </source>
</evidence>
<keyword evidence="26" id="KW-1185">Reference proteome</keyword>
<evidence type="ECO:0000313" key="26">
    <source>
        <dbReference type="Proteomes" id="UP000283530"/>
    </source>
</evidence>
<evidence type="ECO:0000256" key="20">
    <source>
        <dbReference type="PROSITE-ProRule" id="PRU10141"/>
    </source>
</evidence>
<keyword evidence="13 22" id="KW-1133">Transmembrane helix</keyword>
<proteinExistence type="inferred from homology"/>
<dbReference type="InterPro" id="IPR008271">
    <property type="entry name" value="Ser/Thr_kinase_AS"/>
</dbReference>
<comment type="catalytic activity">
    <reaction evidence="18">
        <text>L-threonyl-[protein] + ATP = O-phospho-L-threonyl-[protein] + ADP + H(+)</text>
        <dbReference type="Rhea" id="RHEA:46608"/>
        <dbReference type="Rhea" id="RHEA-COMP:11060"/>
        <dbReference type="Rhea" id="RHEA-COMP:11605"/>
        <dbReference type="ChEBI" id="CHEBI:15378"/>
        <dbReference type="ChEBI" id="CHEBI:30013"/>
        <dbReference type="ChEBI" id="CHEBI:30616"/>
        <dbReference type="ChEBI" id="CHEBI:61977"/>
        <dbReference type="ChEBI" id="CHEBI:456216"/>
        <dbReference type="EC" id="2.7.11.1"/>
    </reaction>
</comment>
<evidence type="ECO:0000256" key="23">
    <source>
        <dbReference type="SAM" id="SignalP"/>
    </source>
</evidence>
<dbReference type="Gene3D" id="1.10.510.10">
    <property type="entry name" value="Transferase(Phosphotransferase) domain 1"/>
    <property type="match status" value="1"/>
</dbReference>
<keyword evidence="16 25" id="KW-0675">Receptor</keyword>
<feature type="region of interest" description="Disordered" evidence="21">
    <location>
        <begin position="447"/>
        <end position="473"/>
    </location>
</feature>
<comment type="caution">
    <text evidence="25">The sequence shown here is derived from an EMBL/GenBank/DDBJ whole genome shotgun (WGS) entry which is preliminary data.</text>
</comment>
<evidence type="ECO:0000256" key="5">
    <source>
        <dbReference type="ARBA" id="ARBA00022614"/>
    </source>
</evidence>
<feature type="domain" description="Protein kinase" evidence="24">
    <location>
        <begin position="568"/>
        <end position="848"/>
    </location>
</feature>
<dbReference type="InterPro" id="IPR003591">
    <property type="entry name" value="Leu-rich_rpt_typical-subtyp"/>
</dbReference>
<dbReference type="GO" id="GO:0016020">
    <property type="term" value="C:membrane"/>
    <property type="evidence" value="ECO:0007669"/>
    <property type="project" value="UniProtKB-SubCell"/>
</dbReference>
<dbReference type="PANTHER" id="PTHR47986:SF10">
    <property type="entry name" value="RECEPTOR-LIKE KINASE TMK4"/>
    <property type="match status" value="1"/>
</dbReference>
<dbReference type="Pfam" id="PF00560">
    <property type="entry name" value="LRR_1"/>
    <property type="match status" value="1"/>
</dbReference>
<feature type="binding site" evidence="20">
    <location>
        <position position="596"/>
    </location>
    <ligand>
        <name>ATP</name>
        <dbReference type="ChEBI" id="CHEBI:30616"/>
    </ligand>
</feature>